<keyword evidence="9" id="KW-0594">Phospholipid biosynthesis</keyword>
<dbReference type="Pfam" id="PF01066">
    <property type="entry name" value="CDP-OH_P_transf"/>
    <property type="match status" value="1"/>
</dbReference>
<accession>A0A7W6D110</accession>
<dbReference type="PROSITE" id="PS00379">
    <property type="entry name" value="CDP_ALCOHOL_P_TRANSF"/>
    <property type="match status" value="1"/>
</dbReference>
<dbReference type="AlphaFoldDB" id="A0A7W6D110"/>
<keyword evidence="4 11" id="KW-0808">Transferase</keyword>
<keyword evidence="6 12" id="KW-1133">Transmembrane helix</keyword>
<dbReference type="InterPro" id="IPR043130">
    <property type="entry name" value="CDP-OH_PTrfase_TM_dom"/>
</dbReference>
<proteinExistence type="inferred from homology"/>
<comment type="similarity">
    <text evidence="2 11">Belongs to the CDP-alcohol phosphatidyltransferase class-I family.</text>
</comment>
<dbReference type="EMBL" id="JACIDR010000001">
    <property type="protein sequence ID" value="MBB3972405.1"/>
    <property type="molecule type" value="Genomic_DNA"/>
</dbReference>
<dbReference type="InterPro" id="IPR000462">
    <property type="entry name" value="CDP-OH_P_trans"/>
</dbReference>
<keyword evidence="7" id="KW-0443">Lipid metabolism</keyword>
<evidence type="ECO:0000256" key="5">
    <source>
        <dbReference type="ARBA" id="ARBA00022692"/>
    </source>
</evidence>
<feature type="transmembrane region" description="Helical" evidence="12">
    <location>
        <begin position="185"/>
        <end position="204"/>
    </location>
</feature>
<dbReference type="Pfam" id="PF08009">
    <property type="entry name" value="CDP-OH_P_tran_2"/>
    <property type="match status" value="1"/>
</dbReference>
<dbReference type="InterPro" id="IPR050324">
    <property type="entry name" value="CDP-alcohol_PTase-I"/>
</dbReference>
<gene>
    <name evidence="14" type="ORF">GGR24_001038</name>
</gene>
<evidence type="ECO:0000259" key="13">
    <source>
        <dbReference type="Pfam" id="PF08009"/>
    </source>
</evidence>
<name>A0A7W6D110_9HYPH</name>
<feature type="transmembrane region" description="Helical" evidence="12">
    <location>
        <begin position="29"/>
        <end position="51"/>
    </location>
</feature>
<evidence type="ECO:0000313" key="15">
    <source>
        <dbReference type="Proteomes" id="UP000528964"/>
    </source>
</evidence>
<evidence type="ECO:0000256" key="6">
    <source>
        <dbReference type="ARBA" id="ARBA00022989"/>
    </source>
</evidence>
<keyword evidence="3" id="KW-0444">Lipid biosynthesis</keyword>
<evidence type="ECO:0000256" key="1">
    <source>
        <dbReference type="ARBA" id="ARBA00004141"/>
    </source>
</evidence>
<sequence>MDLSPGQDAHSPAAPIQKRRGLRSVPLRLLIPNFVTLLALCAGLTGIRMALEGRLELAVYLVVLAAALDGVDGRLARLLKGTSRFGAELDSLTDFVNFGVAPALILYFWGLNGLGNIGWIGSLVFAIAGALRLARFNVALDDPMKPSWAGAFFTGVPAPAGAISSLLPIYLGFLGFPRTPLGEPVVLAYVIGIALLMVSPFPTWSGKQLGSRINRAYVAPALIAGALFVTLLIGYPWLVLTALTLGYLGTLPFAFMHHRRLVAQDKAAAAKAAG</sequence>
<evidence type="ECO:0000313" key="14">
    <source>
        <dbReference type="EMBL" id="MBB3972405.1"/>
    </source>
</evidence>
<evidence type="ECO:0000256" key="4">
    <source>
        <dbReference type="ARBA" id="ARBA00022679"/>
    </source>
</evidence>
<feature type="domain" description="CDP-alcohol phosphatidyltransferase C-terminal" evidence="13">
    <location>
        <begin position="217"/>
        <end position="252"/>
    </location>
</feature>
<evidence type="ECO:0000256" key="7">
    <source>
        <dbReference type="ARBA" id="ARBA00023098"/>
    </source>
</evidence>
<dbReference type="InterPro" id="IPR048254">
    <property type="entry name" value="CDP_ALCOHOL_P_TRANSF_CS"/>
</dbReference>
<reference evidence="14 15" key="1">
    <citation type="submission" date="2020-08" db="EMBL/GenBank/DDBJ databases">
        <title>Genomic Encyclopedia of Type Strains, Phase IV (KMG-IV): sequencing the most valuable type-strain genomes for metagenomic binning, comparative biology and taxonomic classification.</title>
        <authorList>
            <person name="Goeker M."/>
        </authorList>
    </citation>
    <scope>NUCLEOTIDE SEQUENCE [LARGE SCALE GENOMIC DNA]</scope>
    <source>
        <strain evidence="14 15">DSM 25481</strain>
    </source>
</reference>
<dbReference type="PANTHER" id="PTHR14269:SF61">
    <property type="entry name" value="CDP-DIACYLGLYCEROL--SERINE O-PHOSPHATIDYLTRANSFERASE"/>
    <property type="match status" value="1"/>
</dbReference>
<comment type="subcellular location">
    <subcellularLocation>
        <location evidence="1">Membrane</location>
        <topology evidence="1">Multi-pass membrane protein</topology>
    </subcellularLocation>
</comment>
<keyword evidence="5 12" id="KW-0812">Transmembrane</keyword>
<feature type="transmembrane region" description="Helical" evidence="12">
    <location>
        <begin position="148"/>
        <end position="173"/>
    </location>
</feature>
<dbReference type="Proteomes" id="UP000528964">
    <property type="component" value="Unassembled WGS sequence"/>
</dbReference>
<comment type="caution">
    <text evidence="14">The sequence shown here is derived from an EMBL/GenBank/DDBJ whole genome shotgun (WGS) entry which is preliminary data.</text>
</comment>
<protein>
    <submittedName>
        <fullName evidence="14">CDP-diacylglycerol--serine O-phosphatidyltransferase</fullName>
        <ecNumber evidence="14">2.7.8.8</ecNumber>
    </submittedName>
</protein>
<organism evidence="14 15">
    <name type="scientific">Hansschlegelia beijingensis</name>
    <dbReference type="NCBI Taxonomy" id="1133344"/>
    <lineage>
        <taxon>Bacteria</taxon>
        <taxon>Pseudomonadati</taxon>
        <taxon>Pseudomonadota</taxon>
        <taxon>Alphaproteobacteria</taxon>
        <taxon>Hyphomicrobiales</taxon>
        <taxon>Methylopilaceae</taxon>
        <taxon>Hansschlegelia</taxon>
    </lineage>
</organism>
<dbReference type="EC" id="2.7.8.8" evidence="14"/>
<evidence type="ECO:0000256" key="11">
    <source>
        <dbReference type="RuleBase" id="RU003750"/>
    </source>
</evidence>
<dbReference type="GO" id="GO:0008654">
    <property type="term" value="P:phospholipid biosynthetic process"/>
    <property type="evidence" value="ECO:0007669"/>
    <property type="project" value="UniProtKB-KW"/>
</dbReference>
<dbReference type="GO" id="GO:0003882">
    <property type="term" value="F:CDP-diacylglycerol-serine O-phosphatidyltransferase activity"/>
    <property type="evidence" value="ECO:0007669"/>
    <property type="project" value="UniProtKB-EC"/>
</dbReference>
<evidence type="ECO:0000256" key="3">
    <source>
        <dbReference type="ARBA" id="ARBA00022516"/>
    </source>
</evidence>
<feature type="transmembrane region" description="Helical" evidence="12">
    <location>
        <begin position="216"/>
        <end position="233"/>
    </location>
</feature>
<keyword evidence="8 12" id="KW-0472">Membrane</keyword>
<dbReference type="InterPro" id="IPR012616">
    <property type="entry name" value="CDP-OH_P_trans_C"/>
</dbReference>
<evidence type="ECO:0000256" key="12">
    <source>
        <dbReference type="SAM" id="Phobius"/>
    </source>
</evidence>
<dbReference type="PANTHER" id="PTHR14269">
    <property type="entry name" value="CDP-DIACYLGLYCEROL--GLYCEROL-3-PHOSPHATE 3-PHOSPHATIDYLTRANSFERASE-RELATED"/>
    <property type="match status" value="1"/>
</dbReference>
<evidence type="ECO:0000256" key="9">
    <source>
        <dbReference type="ARBA" id="ARBA00023209"/>
    </source>
</evidence>
<evidence type="ECO:0000256" key="10">
    <source>
        <dbReference type="ARBA" id="ARBA00023264"/>
    </source>
</evidence>
<evidence type="ECO:0000256" key="8">
    <source>
        <dbReference type="ARBA" id="ARBA00023136"/>
    </source>
</evidence>
<dbReference type="Gene3D" id="1.20.120.1760">
    <property type="match status" value="1"/>
</dbReference>
<dbReference type="RefSeq" id="WP_183394183.1">
    <property type="nucleotide sequence ID" value="NZ_JACIDR010000001.1"/>
</dbReference>
<evidence type="ECO:0000256" key="2">
    <source>
        <dbReference type="ARBA" id="ARBA00010441"/>
    </source>
</evidence>
<keyword evidence="15" id="KW-1185">Reference proteome</keyword>
<keyword evidence="10" id="KW-1208">Phospholipid metabolism</keyword>
<dbReference type="GO" id="GO:0016020">
    <property type="term" value="C:membrane"/>
    <property type="evidence" value="ECO:0007669"/>
    <property type="project" value="UniProtKB-SubCell"/>
</dbReference>